<dbReference type="Proteomes" id="UP001275084">
    <property type="component" value="Unassembled WGS sequence"/>
</dbReference>
<evidence type="ECO:0000256" key="1">
    <source>
        <dbReference type="SAM" id="MobiDB-lite"/>
    </source>
</evidence>
<proteinExistence type="predicted"/>
<dbReference type="InterPro" id="IPR058317">
    <property type="entry name" value="DUF8004"/>
</dbReference>
<feature type="compositionally biased region" description="Low complexity" evidence="1">
    <location>
        <begin position="46"/>
        <end position="60"/>
    </location>
</feature>
<dbReference type="PANTHER" id="PTHR39601:SF2">
    <property type="entry name" value="CHORIOGENIN HMINOR"/>
    <property type="match status" value="1"/>
</dbReference>
<name>A0AAJ0H737_9PEZI</name>
<sequence>MASSKSSLGHRKSALTLRFSSFGSDSETGPSTPAPTSRKDAPRAISSSSGADTGSDSAVSPLSPPPPRTHDAKHRNADMESTADSKPERRKSRLDMLTYFFPILTSSSPTDTALPQSLHCKPPLPPPPPRKDVHRTHVPTVTATHASPPSTSSVRERRRSVSSSRTPESAKLQSNRLQPRHASPAPRGRSSSAQPSRSRQPSADVPRIVSNPAHVRSNSKTSSDGSTSPSHSGDKKLRKSWLHGRSVSNSGDLEKDAGAGAWIMSPDNQADYNTAALINGEKVPELWNEPGSVCVYLHPKASGLGPSFKVVDHVVGSSMLLTQLVQPEGFPPNSRPGQLLTPDDAAKPQWLPPSSTRSIPGEACLYLPLVNTDVESLVAARNLFAFLTSQPLVGTRGNPTVFAALLNISSLLRQFGFSSYDGSSFGEDVDAAFDLFVDQFGIADVRGSRTKTIEGLVLGEQMRSWNLYNEAFAHAVGKYDDLRGLTSPLFSSISLGTRNRLERAHLDLINRESNVHLRLEAFEFPSLFAGVASSTSREEYRNVRFKEWRNSFAKMRNFVLGYYKDTLGNWPPKAKSKKNRFSRSGLNRLCLKMLYSDLCALYDLLADRESMTPRAIDQLFEDADGANPSISALRKMLSEFDHSSPPVLPPIPYDIPKLPSMTAIHENYNQLSVKKQIKVDKTLQSNELLLLLIKSHNIDTDSLHMPFLNAFKEFELKEAKSVHPLDMADQRIGYWLFLHAVIQSLPMLVVDAPGLNYTEGVEYFLCQAPQGNAPWMEDAGEVRKVWYQTAGQGIVELSADVVMFSVEGIYMRSHCWLAAKEWQEQGLAAASHRGPEAERKIRYSCAVCCTMALYYVFVVHTRLRCNR</sequence>
<feature type="compositionally biased region" description="Polar residues" evidence="1">
    <location>
        <begin position="105"/>
        <end position="115"/>
    </location>
</feature>
<feature type="region of interest" description="Disordered" evidence="1">
    <location>
        <begin position="17"/>
        <end position="91"/>
    </location>
</feature>
<feature type="compositionally biased region" description="Low complexity" evidence="1">
    <location>
        <begin position="218"/>
        <end position="231"/>
    </location>
</feature>
<feature type="compositionally biased region" description="Polar residues" evidence="1">
    <location>
        <begin position="18"/>
        <end position="35"/>
    </location>
</feature>
<feature type="domain" description="DUF8004" evidence="2">
    <location>
        <begin position="432"/>
        <end position="524"/>
    </location>
</feature>
<accession>A0AAJ0H737</accession>
<keyword evidence="4" id="KW-1185">Reference proteome</keyword>
<dbReference type="PANTHER" id="PTHR39601">
    <property type="entry name" value="CHORIOGENIN HMINOR"/>
    <property type="match status" value="1"/>
</dbReference>
<dbReference type="AlphaFoldDB" id="A0AAJ0H737"/>
<protein>
    <recommendedName>
        <fullName evidence="2">DUF8004 domain-containing protein</fullName>
    </recommendedName>
</protein>
<dbReference type="EMBL" id="JAUIQD010000008">
    <property type="protein sequence ID" value="KAK3341567.1"/>
    <property type="molecule type" value="Genomic_DNA"/>
</dbReference>
<comment type="caution">
    <text evidence="3">The sequence shown here is derived from an EMBL/GenBank/DDBJ whole genome shotgun (WGS) entry which is preliminary data.</text>
</comment>
<organism evidence="3 4">
    <name type="scientific">Lasiosphaeria hispida</name>
    <dbReference type="NCBI Taxonomy" id="260671"/>
    <lineage>
        <taxon>Eukaryota</taxon>
        <taxon>Fungi</taxon>
        <taxon>Dikarya</taxon>
        <taxon>Ascomycota</taxon>
        <taxon>Pezizomycotina</taxon>
        <taxon>Sordariomycetes</taxon>
        <taxon>Sordariomycetidae</taxon>
        <taxon>Sordariales</taxon>
        <taxon>Lasiosphaeriaceae</taxon>
        <taxon>Lasiosphaeria</taxon>
    </lineage>
</organism>
<dbReference type="Pfam" id="PF26013">
    <property type="entry name" value="DUF8004"/>
    <property type="match status" value="1"/>
</dbReference>
<evidence type="ECO:0000259" key="2">
    <source>
        <dbReference type="Pfam" id="PF26013"/>
    </source>
</evidence>
<evidence type="ECO:0000313" key="4">
    <source>
        <dbReference type="Proteomes" id="UP001275084"/>
    </source>
</evidence>
<feature type="compositionally biased region" description="Basic and acidic residues" evidence="1">
    <location>
        <begin position="68"/>
        <end position="87"/>
    </location>
</feature>
<feature type="compositionally biased region" description="Low complexity" evidence="1">
    <location>
        <begin position="138"/>
        <end position="153"/>
    </location>
</feature>
<evidence type="ECO:0000313" key="3">
    <source>
        <dbReference type="EMBL" id="KAK3341567.1"/>
    </source>
</evidence>
<feature type="compositionally biased region" description="Low complexity" evidence="1">
    <location>
        <begin position="182"/>
        <end position="203"/>
    </location>
</feature>
<feature type="region of interest" description="Disordered" evidence="1">
    <location>
        <begin position="105"/>
        <end position="253"/>
    </location>
</feature>
<reference evidence="3" key="2">
    <citation type="submission" date="2023-06" db="EMBL/GenBank/DDBJ databases">
        <authorList>
            <consortium name="Lawrence Berkeley National Laboratory"/>
            <person name="Haridas S."/>
            <person name="Hensen N."/>
            <person name="Bonometti L."/>
            <person name="Westerberg I."/>
            <person name="Brannstrom I.O."/>
            <person name="Guillou S."/>
            <person name="Cros-Aarteil S."/>
            <person name="Calhoun S."/>
            <person name="Kuo A."/>
            <person name="Mondo S."/>
            <person name="Pangilinan J."/>
            <person name="Riley R."/>
            <person name="Labutti K."/>
            <person name="Andreopoulos B."/>
            <person name="Lipzen A."/>
            <person name="Chen C."/>
            <person name="Yanf M."/>
            <person name="Daum C."/>
            <person name="Ng V."/>
            <person name="Clum A."/>
            <person name="Steindorff A."/>
            <person name="Ohm R."/>
            <person name="Martin F."/>
            <person name="Silar P."/>
            <person name="Natvig D."/>
            <person name="Lalanne C."/>
            <person name="Gautier V."/>
            <person name="Ament-Velasquez S.L."/>
            <person name="Kruys A."/>
            <person name="Hutchinson M.I."/>
            <person name="Powell A.J."/>
            <person name="Barry K."/>
            <person name="Miller A.N."/>
            <person name="Grigoriev I.V."/>
            <person name="Debuchy R."/>
            <person name="Gladieux P."/>
            <person name="Thoren M.H."/>
            <person name="Johannesson H."/>
        </authorList>
    </citation>
    <scope>NUCLEOTIDE SEQUENCE</scope>
    <source>
        <strain evidence="3">CBS 955.72</strain>
    </source>
</reference>
<reference evidence="3" key="1">
    <citation type="journal article" date="2023" name="Mol. Phylogenet. Evol.">
        <title>Genome-scale phylogeny and comparative genomics of the fungal order Sordariales.</title>
        <authorList>
            <person name="Hensen N."/>
            <person name="Bonometti L."/>
            <person name="Westerberg I."/>
            <person name="Brannstrom I.O."/>
            <person name="Guillou S."/>
            <person name="Cros-Aarteil S."/>
            <person name="Calhoun S."/>
            <person name="Haridas S."/>
            <person name="Kuo A."/>
            <person name="Mondo S."/>
            <person name="Pangilinan J."/>
            <person name="Riley R."/>
            <person name="LaButti K."/>
            <person name="Andreopoulos B."/>
            <person name="Lipzen A."/>
            <person name="Chen C."/>
            <person name="Yan M."/>
            <person name="Daum C."/>
            <person name="Ng V."/>
            <person name="Clum A."/>
            <person name="Steindorff A."/>
            <person name="Ohm R.A."/>
            <person name="Martin F."/>
            <person name="Silar P."/>
            <person name="Natvig D.O."/>
            <person name="Lalanne C."/>
            <person name="Gautier V."/>
            <person name="Ament-Velasquez S.L."/>
            <person name="Kruys A."/>
            <person name="Hutchinson M.I."/>
            <person name="Powell A.J."/>
            <person name="Barry K."/>
            <person name="Miller A.N."/>
            <person name="Grigoriev I.V."/>
            <person name="Debuchy R."/>
            <person name="Gladieux P."/>
            <person name="Hiltunen Thoren M."/>
            <person name="Johannesson H."/>
        </authorList>
    </citation>
    <scope>NUCLEOTIDE SEQUENCE</scope>
    <source>
        <strain evidence="3">CBS 955.72</strain>
    </source>
</reference>
<gene>
    <name evidence="3" type="ORF">B0T25DRAFT_594066</name>
</gene>